<proteinExistence type="predicted"/>
<dbReference type="RefSeq" id="WP_122377459.1">
    <property type="nucleotide sequence ID" value="NZ_AP019729.1"/>
</dbReference>
<dbReference type="EMBL" id="WKMX01000011">
    <property type="protein sequence ID" value="MRZ07097.1"/>
    <property type="molecule type" value="Genomic_DNA"/>
</dbReference>
<dbReference type="AlphaFoldDB" id="A0A174RU51"/>
<evidence type="ECO:0000313" key="6">
    <source>
        <dbReference type="Proteomes" id="UP000095332"/>
    </source>
</evidence>
<dbReference type="EMBL" id="CZBM01000002">
    <property type="protein sequence ID" value="CUP86705.1"/>
    <property type="molecule type" value="Genomic_DNA"/>
</dbReference>
<evidence type="ECO:0000313" key="8">
    <source>
        <dbReference type="Proteomes" id="UP000450599"/>
    </source>
</evidence>
<gene>
    <name evidence="1" type="ORF">ERS852429_02382</name>
    <name evidence="2" type="ORF">ERS852560_00857</name>
    <name evidence="5" type="ORF">GKD54_12915</name>
    <name evidence="4" type="ORF">GKD58_05970</name>
    <name evidence="3" type="ORF">GKD59_12140</name>
</gene>
<evidence type="ECO:0000313" key="3">
    <source>
        <dbReference type="EMBL" id="MRY58641.1"/>
    </source>
</evidence>
<evidence type="ECO:0000313" key="7">
    <source>
        <dbReference type="Proteomes" id="UP000095591"/>
    </source>
</evidence>
<evidence type="ECO:0000313" key="9">
    <source>
        <dbReference type="Proteomes" id="UP000463337"/>
    </source>
</evidence>
<evidence type="ECO:0000313" key="1">
    <source>
        <dbReference type="EMBL" id="CUN18981.1"/>
    </source>
</evidence>
<dbReference type="EMBL" id="WKMW01000004">
    <property type="protein sequence ID" value="MRY83805.1"/>
    <property type="molecule type" value="Genomic_DNA"/>
</dbReference>
<dbReference type="EMBL" id="CYXP01000005">
    <property type="protein sequence ID" value="CUN18981.1"/>
    <property type="molecule type" value="Genomic_DNA"/>
</dbReference>
<dbReference type="Proteomes" id="UP000471216">
    <property type="component" value="Unassembled WGS sequence"/>
</dbReference>
<sequence>MGLFTFVERISLLYDCRAIMKLMVKLQRCSEPDKVELCLEVEKRVQALSCKGDKMLDAALSVIIPIQGRDNDLYSFLLIVREELDSFSKCWCAGMIC</sequence>
<name>A0A174RU51_PARDI</name>
<evidence type="ECO:0000313" key="5">
    <source>
        <dbReference type="EMBL" id="MRZ07097.1"/>
    </source>
</evidence>
<accession>A0A174RU51</accession>
<dbReference type="Proteomes" id="UP000095332">
    <property type="component" value="Unassembled WGS sequence"/>
</dbReference>
<reference evidence="8 9" key="2">
    <citation type="journal article" date="2019" name="Nat. Med.">
        <title>A library of human gut bacterial isolates paired with longitudinal multiomics data enables mechanistic microbiome research.</title>
        <authorList>
            <person name="Poyet M."/>
            <person name="Groussin M."/>
            <person name="Gibbons S.M."/>
            <person name="Avila-Pacheco J."/>
            <person name="Jiang X."/>
            <person name="Kearney S.M."/>
            <person name="Perrotta A.R."/>
            <person name="Berdy B."/>
            <person name="Zhao S."/>
            <person name="Lieberman T.D."/>
            <person name="Swanson P.K."/>
            <person name="Smith M."/>
            <person name="Roesemann S."/>
            <person name="Alexander J.E."/>
            <person name="Rich S.A."/>
            <person name="Livny J."/>
            <person name="Vlamakis H."/>
            <person name="Clish C."/>
            <person name="Bullock K."/>
            <person name="Deik A."/>
            <person name="Scott J."/>
            <person name="Pierce K.A."/>
            <person name="Xavier R.J."/>
            <person name="Alm E.J."/>
        </authorList>
    </citation>
    <scope>NUCLEOTIDE SEQUENCE [LARGE SCALE GENOMIC DNA]</scope>
    <source>
        <strain evidence="5 10">BIOML-A10</strain>
        <strain evidence="4 8">BIOML-A11</strain>
        <strain evidence="3 9">BIOML-A41</strain>
    </source>
</reference>
<dbReference type="Proteomes" id="UP000463337">
    <property type="component" value="Unassembled WGS sequence"/>
</dbReference>
<evidence type="ECO:0000313" key="2">
    <source>
        <dbReference type="EMBL" id="CUP86705.1"/>
    </source>
</evidence>
<dbReference type="EMBL" id="WKLT01000010">
    <property type="protein sequence ID" value="MRY58641.1"/>
    <property type="molecule type" value="Genomic_DNA"/>
</dbReference>
<protein>
    <submittedName>
        <fullName evidence="2">Uncharacterized protein</fullName>
    </submittedName>
</protein>
<evidence type="ECO:0000313" key="10">
    <source>
        <dbReference type="Proteomes" id="UP000471216"/>
    </source>
</evidence>
<reference evidence="6 7" key="1">
    <citation type="submission" date="2015-09" db="EMBL/GenBank/DDBJ databases">
        <authorList>
            <consortium name="Pathogen Informatics"/>
        </authorList>
    </citation>
    <scope>NUCLEOTIDE SEQUENCE [LARGE SCALE GENOMIC DNA]</scope>
    <source>
        <strain evidence="1 7">2789STDY5608872</strain>
        <strain evidence="2 6">2789STDY5834948</strain>
    </source>
</reference>
<dbReference type="Proteomes" id="UP000450599">
    <property type="component" value="Unassembled WGS sequence"/>
</dbReference>
<organism evidence="2 6">
    <name type="scientific">Parabacteroides distasonis</name>
    <dbReference type="NCBI Taxonomy" id="823"/>
    <lineage>
        <taxon>Bacteria</taxon>
        <taxon>Pseudomonadati</taxon>
        <taxon>Bacteroidota</taxon>
        <taxon>Bacteroidia</taxon>
        <taxon>Bacteroidales</taxon>
        <taxon>Tannerellaceae</taxon>
        <taxon>Parabacteroides</taxon>
    </lineage>
</organism>
<dbReference type="Proteomes" id="UP000095591">
    <property type="component" value="Unassembled WGS sequence"/>
</dbReference>
<evidence type="ECO:0000313" key="4">
    <source>
        <dbReference type="EMBL" id="MRY83805.1"/>
    </source>
</evidence>